<name>A0A4U3KS41_9BACT</name>
<dbReference type="InterPro" id="IPR051916">
    <property type="entry name" value="GPI-anchor_lipid_remodeler"/>
</dbReference>
<dbReference type="InterPro" id="IPR036691">
    <property type="entry name" value="Endo/exonu/phosph_ase_sf"/>
</dbReference>
<keyword evidence="3" id="KW-0540">Nuclease</keyword>
<evidence type="ECO:0000256" key="1">
    <source>
        <dbReference type="SAM" id="SignalP"/>
    </source>
</evidence>
<keyword evidence="3" id="KW-0378">Hydrolase</keyword>
<gene>
    <name evidence="3" type="ORF">FC093_20860</name>
</gene>
<sequence>MCKLFFFFLFFLTAVFITVNDAQAQTIRVLAYNIHHGEDVNGKLNLQQIADVINKANPDVVALEEVDSMTNRTNKVDQLKELAALTNMQYFYGKNMDYDGGGYGVGILTKWPITRTFTTRLPNFPQSEPRVAATVEVQLKDNKSFLFTAIHLDYVRNPAERIAQAKKLQEVFFAIDTPSILAGDFNAQPDETAMKDIIFSMYDETDFTGHSLSFPSDEPKIKIDYVLVSKNHHWEKQHYEVIDEKVASDHRPVLSVVQLK</sequence>
<reference evidence="3 4" key="1">
    <citation type="submission" date="2019-05" db="EMBL/GenBank/DDBJ databases">
        <title>Panacibacter sp. strain 17mud1-8 Genome sequencing and assembly.</title>
        <authorList>
            <person name="Chhetri G."/>
        </authorList>
    </citation>
    <scope>NUCLEOTIDE SEQUENCE [LARGE SCALE GENOMIC DNA]</scope>
    <source>
        <strain evidence="3 4">17mud1-8</strain>
    </source>
</reference>
<dbReference type="PANTHER" id="PTHR14859:SF15">
    <property type="entry name" value="ENDONUCLEASE_EXONUCLEASE_PHOSPHATASE DOMAIN-CONTAINING PROTEIN"/>
    <property type="match status" value="1"/>
</dbReference>
<dbReference type="OrthoDB" id="5447300at2"/>
<proteinExistence type="predicted"/>
<dbReference type="InterPro" id="IPR005135">
    <property type="entry name" value="Endo/exonuclease/phosphatase"/>
</dbReference>
<comment type="caution">
    <text evidence="3">The sequence shown here is derived from an EMBL/GenBank/DDBJ whole genome shotgun (WGS) entry which is preliminary data.</text>
</comment>
<dbReference type="GO" id="GO:0004519">
    <property type="term" value="F:endonuclease activity"/>
    <property type="evidence" value="ECO:0007669"/>
    <property type="project" value="UniProtKB-KW"/>
</dbReference>
<organism evidence="3 4">
    <name type="scientific">Ilyomonas limi</name>
    <dbReference type="NCBI Taxonomy" id="2575867"/>
    <lineage>
        <taxon>Bacteria</taxon>
        <taxon>Pseudomonadati</taxon>
        <taxon>Bacteroidota</taxon>
        <taxon>Chitinophagia</taxon>
        <taxon>Chitinophagales</taxon>
        <taxon>Chitinophagaceae</taxon>
        <taxon>Ilyomonas</taxon>
    </lineage>
</organism>
<dbReference type="GO" id="GO:0006506">
    <property type="term" value="P:GPI anchor biosynthetic process"/>
    <property type="evidence" value="ECO:0007669"/>
    <property type="project" value="TreeGrafter"/>
</dbReference>
<dbReference type="Gene3D" id="3.60.10.10">
    <property type="entry name" value="Endonuclease/exonuclease/phosphatase"/>
    <property type="match status" value="1"/>
</dbReference>
<dbReference type="Pfam" id="PF03372">
    <property type="entry name" value="Exo_endo_phos"/>
    <property type="match status" value="1"/>
</dbReference>
<evidence type="ECO:0000313" key="3">
    <source>
        <dbReference type="EMBL" id="TKK65120.1"/>
    </source>
</evidence>
<keyword evidence="1" id="KW-0732">Signal</keyword>
<dbReference type="AlphaFoldDB" id="A0A4U3KS41"/>
<dbReference type="SUPFAM" id="SSF56219">
    <property type="entry name" value="DNase I-like"/>
    <property type="match status" value="1"/>
</dbReference>
<evidence type="ECO:0000313" key="4">
    <source>
        <dbReference type="Proteomes" id="UP000305848"/>
    </source>
</evidence>
<dbReference type="Proteomes" id="UP000305848">
    <property type="component" value="Unassembled WGS sequence"/>
</dbReference>
<dbReference type="GO" id="GO:0016020">
    <property type="term" value="C:membrane"/>
    <property type="evidence" value="ECO:0007669"/>
    <property type="project" value="GOC"/>
</dbReference>
<dbReference type="RefSeq" id="WP_137263757.1">
    <property type="nucleotide sequence ID" value="NZ_SZQL01000024.1"/>
</dbReference>
<keyword evidence="3" id="KW-0255">Endonuclease</keyword>
<protein>
    <submittedName>
        <fullName evidence="3">Endonuclease</fullName>
    </submittedName>
</protein>
<feature type="domain" description="Endonuclease/exonuclease/phosphatase" evidence="2">
    <location>
        <begin position="31"/>
        <end position="250"/>
    </location>
</feature>
<dbReference type="PANTHER" id="PTHR14859">
    <property type="entry name" value="CALCOFLUOR WHITE HYPERSENSITIVE PROTEIN PRECURSOR"/>
    <property type="match status" value="1"/>
</dbReference>
<keyword evidence="4" id="KW-1185">Reference proteome</keyword>
<evidence type="ECO:0000259" key="2">
    <source>
        <dbReference type="Pfam" id="PF03372"/>
    </source>
</evidence>
<feature type="chain" id="PRO_5020387782" evidence="1">
    <location>
        <begin position="25"/>
        <end position="260"/>
    </location>
</feature>
<feature type="signal peptide" evidence="1">
    <location>
        <begin position="1"/>
        <end position="24"/>
    </location>
</feature>
<accession>A0A4U3KS41</accession>
<dbReference type="EMBL" id="SZQL01000024">
    <property type="protein sequence ID" value="TKK65120.1"/>
    <property type="molecule type" value="Genomic_DNA"/>
</dbReference>